<dbReference type="Gene3D" id="3.40.720.10">
    <property type="entry name" value="Alkaline Phosphatase, subunit A"/>
    <property type="match status" value="1"/>
</dbReference>
<dbReference type="Proteomes" id="UP000823405">
    <property type="component" value="Unassembled WGS sequence"/>
</dbReference>
<dbReference type="InterPro" id="IPR017850">
    <property type="entry name" value="Alkaline_phosphatase_core_sf"/>
</dbReference>
<evidence type="ECO:0000313" key="2">
    <source>
        <dbReference type="EMBL" id="KAG0301702.1"/>
    </source>
</evidence>
<organism evidence="2 3">
    <name type="scientific">Linnemannia gamsii</name>
    <dbReference type="NCBI Taxonomy" id="64522"/>
    <lineage>
        <taxon>Eukaryota</taxon>
        <taxon>Fungi</taxon>
        <taxon>Fungi incertae sedis</taxon>
        <taxon>Mucoromycota</taxon>
        <taxon>Mortierellomycotina</taxon>
        <taxon>Mortierellomycetes</taxon>
        <taxon>Mortierellales</taxon>
        <taxon>Mortierellaceae</taxon>
        <taxon>Linnemannia</taxon>
    </lineage>
</organism>
<reference evidence="2" key="1">
    <citation type="journal article" date="2020" name="Fungal Divers.">
        <title>Resolving the Mortierellaceae phylogeny through synthesis of multi-gene phylogenetics and phylogenomics.</title>
        <authorList>
            <person name="Vandepol N."/>
            <person name="Liber J."/>
            <person name="Desiro A."/>
            <person name="Na H."/>
            <person name="Kennedy M."/>
            <person name="Barry K."/>
            <person name="Grigoriev I.V."/>
            <person name="Miller A.N."/>
            <person name="O'Donnell K."/>
            <person name="Stajich J.E."/>
            <person name="Bonito G."/>
        </authorList>
    </citation>
    <scope>NUCLEOTIDE SEQUENCE</scope>
    <source>
        <strain evidence="2">NVP60</strain>
    </source>
</reference>
<sequence length="258" mass="28643">LSTHITTLANSDPNLRSLFSSGVALSNYHGVTHSSQPNYSTSLPLPETFSLQGQIHPQHGHLLQDGRRPFGSKGLTWKTYQEDMPSVCYRGSSSQSLYHRKHNPFVSFDNIFKNATRGKNVVPRRNCRQTSKPSDGHDTTVAYASKWSTGFLALLLSNPTFNNDTLVVLTFDEADDYFDSCNHVLGLLLGSAVHNIKNTVDSTFYTQYSLISTVTANWGLDNLGRNDINKPVSNVFSFVANLPGYQNVVVTNPPRLNF</sequence>
<gene>
    <name evidence="2" type="ORF">BGZ97_002656</name>
</gene>
<name>A0A9P6QYD1_9FUNG</name>
<dbReference type="EMBL" id="JAAAIN010001594">
    <property type="protein sequence ID" value="KAG0301702.1"/>
    <property type="molecule type" value="Genomic_DNA"/>
</dbReference>
<comment type="caution">
    <text evidence="2">The sequence shown here is derived from an EMBL/GenBank/DDBJ whole genome shotgun (WGS) entry which is preliminary data.</text>
</comment>
<proteinExistence type="predicted"/>
<keyword evidence="3" id="KW-1185">Reference proteome</keyword>
<evidence type="ECO:0008006" key="4">
    <source>
        <dbReference type="Google" id="ProtNLM"/>
    </source>
</evidence>
<evidence type="ECO:0000256" key="1">
    <source>
        <dbReference type="ARBA" id="ARBA00022801"/>
    </source>
</evidence>
<dbReference type="PANTHER" id="PTHR31956:SF8">
    <property type="entry name" value="ACID PHOSPHATASE PHOA (AFU_ORTHOLOGUE AFUA_1G03570)"/>
    <property type="match status" value="1"/>
</dbReference>
<dbReference type="OrthoDB" id="5135119at2759"/>
<dbReference type="GO" id="GO:0009395">
    <property type="term" value="P:phospholipid catabolic process"/>
    <property type="evidence" value="ECO:0007669"/>
    <property type="project" value="TreeGrafter"/>
</dbReference>
<feature type="non-terminal residue" evidence="2">
    <location>
        <position position="258"/>
    </location>
</feature>
<evidence type="ECO:0000313" key="3">
    <source>
        <dbReference type="Proteomes" id="UP000823405"/>
    </source>
</evidence>
<keyword evidence="1" id="KW-0378">Hydrolase</keyword>
<dbReference type="InterPro" id="IPR007312">
    <property type="entry name" value="Phosphoesterase"/>
</dbReference>
<dbReference type="Pfam" id="PF04185">
    <property type="entry name" value="Phosphoesterase"/>
    <property type="match status" value="1"/>
</dbReference>
<protein>
    <recommendedName>
        <fullName evidence="4">Acid phosphatase</fullName>
    </recommendedName>
</protein>
<dbReference type="PANTHER" id="PTHR31956">
    <property type="entry name" value="NON-SPECIFIC PHOSPHOLIPASE C4-RELATED"/>
    <property type="match status" value="1"/>
</dbReference>
<accession>A0A9P6QYD1</accession>
<dbReference type="AlphaFoldDB" id="A0A9P6QYD1"/>
<dbReference type="GO" id="GO:0016788">
    <property type="term" value="F:hydrolase activity, acting on ester bonds"/>
    <property type="evidence" value="ECO:0007669"/>
    <property type="project" value="InterPro"/>
</dbReference>